<evidence type="ECO:0000313" key="1">
    <source>
        <dbReference type="EMBL" id="SDX32317.1"/>
    </source>
</evidence>
<dbReference type="STRING" id="1048340.SAMN05444487_11430"/>
<keyword evidence="2" id="KW-1185">Reference proteome</keyword>
<proteinExistence type="predicted"/>
<name>A0A1H3ARL1_9BACL</name>
<dbReference type="EMBL" id="FNNQ01000014">
    <property type="protein sequence ID" value="SDX32317.1"/>
    <property type="molecule type" value="Genomic_DNA"/>
</dbReference>
<organism evidence="1 2">
    <name type="scientific">Marininema mesophilum</name>
    <dbReference type="NCBI Taxonomy" id="1048340"/>
    <lineage>
        <taxon>Bacteria</taxon>
        <taxon>Bacillati</taxon>
        <taxon>Bacillota</taxon>
        <taxon>Bacilli</taxon>
        <taxon>Bacillales</taxon>
        <taxon>Thermoactinomycetaceae</taxon>
        <taxon>Marininema</taxon>
    </lineage>
</organism>
<dbReference type="AlphaFoldDB" id="A0A1H3ARL1"/>
<dbReference type="Proteomes" id="UP000198534">
    <property type="component" value="Unassembled WGS sequence"/>
</dbReference>
<gene>
    <name evidence="1" type="ORF">SAMN05444487_11430</name>
</gene>
<evidence type="ECO:0000313" key="2">
    <source>
        <dbReference type="Proteomes" id="UP000198534"/>
    </source>
</evidence>
<accession>A0A1H3ARL1</accession>
<protein>
    <submittedName>
        <fullName evidence="1">Uncharacterized protein</fullName>
    </submittedName>
</protein>
<reference evidence="1 2" key="1">
    <citation type="submission" date="2016-10" db="EMBL/GenBank/DDBJ databases">
        <authorList>
            <person name="de Groot N.N."/>
        </authorList>
    </citation>
    <scope>NUCLEOTIDE SEQUENCE [LARGE SCALE GENOMIC DNA]</scope>
    <source>
        <strain evidence="1 2">DSM 45610</strain>
    </source>
</reference>
<sequence length="35" mass="4123">MFFLCEEDQGFSHVRNQDVKEFIMKMEIGSEAPTK</sequence>